<dbReference type="NCBIfam" id="TIGR00254">
    <property type="entry name" value="GGDEF"/>
    <property type="match status" value="1"/>
</dbReference>
<dbReference type="CDD" id="cd00130">
    <property type="entry name" value="PAS"/>
    <property type="match status" value="1"/>
</dbReference>
<dbReference type="PROSITE" id="PS50883">
    <property type="entry name" value="EAL"/>
    <property type="match status" value="1"/>
</dbReference>
<keyword evidence="7" id="KW-1185">Reference proteome</keyword>
<dbReference type="RefSeq" id="WP_107272506.1">
    <property type="nucleotide sequence ID" value="NZ_PYMA01000020.1"/>
</dbReference>
<feature type="signal peptide" evidence="2">
    <location>
        <begin position="1"/>
        <end position="17"/>
    </location>
</feature>
<dbReference type="InterPro" id="IPR052155">
    <property type="entry name" value="Biofilm_reg_signaling"/>
</dbReference>
<dbReference type="SUPFAM" id="SSF141868">
    <property type="entry name" value="EAL domain-like"/>
    <property type="match status" value="1"/>
</dbReference>
<dbReference type="Gene3D" id="3.40.50.2300">
    <property type="match status" value="2"/>
</dbReference>
<dbReference type="GO" id="GO:0003824">
    <property type="term" value="F:catalytic activity"/>
    <property type="evidence" value="ECO:0007669"/>
    <property type="project" value="UniProtKB-ARBA"/>
</dbReference>
<sequence length="1047" mass="118660">MRFFVVLFFLWGGIASAQQQDILVIHSYHQGMQWTDIVQDGIESVTDTSPSPIPLRVSYMDSKRYQSENFMGELVEIYRAKLRRKQYRAIVAADNNALWLINQLGDLVGETPVVLVGIDGYHPSMHHNLSNVAGVLEQNELAANLSLALTFQPELQKVLVIADNTTTGKAKWKGFDDYLSTNYLDLDVQRISDASFRQLFDEVAALPPQSAVIYLSYFHDGNGRYMDDSDFLTELTEQSSAPVYAPYQFMLQYGVVGGMMASGFEKGQQAGQLLLSIVNGQVAQYPVFIRNQGKKIFNYPVMARWGLSANDSDALILNQPAGWLERYRSEIRVLTVSVGVMSGVIILLGMVIRRLQKGEQRLKQSRALFEGVFDQSFQYIGILDINGLLVSGNLALQGLLGRSVIKYDRAIWRWFCWDQNAMLALKRSFEAVELEQQMRLELAVQSAEDGYRMLDISMKRLPYGVSNETQILFEARDVTARYQMEEKLREREVSYRLLYEQQPVMLMTVDSQSRIQSVNQFAADLLGYGKRELLGHKVSDFYHSDELKPQQFISAASDSGADKVWRRQLQYCCADGRRVWIREVIRPMQSKQQLLVVGEDITSTRALEEQLAYQACHDYLTDLYNRNYFEQHLEQVLVEARDKGARHAMFYIDLDQFKVINDTAGHEAGDEALKQVALLLKGITPEQATLARLGGDEFAVILHHCTMEEAVKFGREVLYVLDEASFYWQSARFNFSCSIGIRLIDETSGSSQQVHAQADTACYAAKDEGRNRLHLYHPDDEELRRREQEMACVSLIRRALADKQLELYAQQIAPLGAACSRHHYEILVRLRSPEGEMVSPGLFMPAAERYNLAHLIDRYVVNEVIDWLDAHPEAVAQLEMCAINLSGQSMGDRDFVRFLIEKISQSGLPSDRFCLEITETAAIGNMSEAIQLFTRLKTLGCKISLDDFGSGLSSFGYLKRLPVDIIKIDGMFVRDIADDEMDFAMVKVINELAKKMGKQTVAEFVESEAILARLKALEVDYAQGYLFGQPKPLAELVGQLSQEEEVV</sequence>
<dbReference type="CDD" id="cd01949">
    <property type="entry name" value="GGDEF"/>
    <property type="match status" value="1"/>
</dbReference>
<accession>A0A2T3NEP8</accession>
<organism evidence="6 7">
    <name type="scientific">Photobacterium sanctipauli</name>
    <dbReference type="NCBI Taxonomy" id="1342794"/>
    <lineage>
        <taxon>Bacteria</taxon>
        <taxon>Pseudomonadati</taxon>
        <taxon>Pseudomonadota</taxon>
        <taxon>Gammaproteobacteria</taxon>
        <taxon>Vibrionales</taxon>
        <taxon>Vibrionaceae</taxon>
        <taxon>Photobacterium</taxon>
    </lineage>
</organism>
<dbReference type="InterPro" id="IPR001633">
    <property type="entry name" value="EAL_dom"/>
</dbReference>
<dbReference type="Gene3D" id="3.30.450.20">
    <property type="entry name" value="PAS domain"/>
    <property type="match status" value="2"/>
</dbReference>
<evidence type="ECO:0000256" key="1">
    <source>
        <dbReference type="ARBA" id="ARBA00001946"/>
    </source>
</evidence>
<dbReference type="SMART" id="SM00091">
    <property type="entry name" value="PAS"/>
    <property type="match status" value="1"/>
</dbReference>
<dbReference type="CDD" id="cd01948">
    <property type="entry name" value="EAL"/>
    <property type="match status" value="1"/>
</dbReference>
<dbReference type="FunFam" id="3.30.70.270:FF:000001">
    <property type="entry name" value="Diguanylate cyclase domain protein"/>
    <property type="match status" value="1"/>
</dbReference>
<dbReference type="SMART" id="SM00267">
    <property type="entry name" value="GGDEF"/>
    <property type="match status" value="1"/>
</dbReference>
<dbReference type="PROSITE" id="PS50887">
    <property type="entry name" value="GGDEF"/>
    <property type="match status" value="1"/>
</dbReference>
<dbReference type="InterPro" id="IPR000014">
    <property type="entry name" value="PAS"/>
</dbReference>
<dbReference type="Gene3D" id="3.30.70.270">
    <property type="match status" value="1"/>
</dbReference>
<dbReference type="InterPro" id="IPR043128">
    <property type="entry name" value="Rev_trsase/Diguanyl_cyclase"/>
</dbReference>
<dbReference type="AlphaFoldDB" id="A0A2T3NEP8"/>
<dbReference type="InterPro" id="IPR035965">
    <property type="entry name" value="PAS-like_dom_sf"/>
</dbReference>
<proteinExistence type="predicted"/>
<dbReference type="Gene3D" id="3.20.20.450">
    <property type="entry name" value="EAL domain"/>
    <property type="match status" value="1"/>
</dbReference>
<dbReference type="InterPro" id="IPR035919">
    <property type="entry name" value="EAL_sf"/>
</dbReference>
<evidence type="ECO:0000256" key="2">
    <source>
        <dbReference type="SAM" id="SignalP"/>
    </source>
</evidence>
<dbReference type="PANTHER" id="PTHR44757">
    <property type="entry name" value="DIGUANYLATE CYCLASE DGCP"/>
    <property type="match status" value="1"/>
</dbReference>
<keyword evidence="2" id="KW-0732">Signal</keyword>
<dbReference type="SMART" id="SM00052">
    <property type="entry name" value="EAL"/>
    <property type="match status" value="1"/>
</dbReference>
<feature type="domain" description="EAL" evidence="4">
    <location>
        <begin position="789"/>
        <end position="1044"/>
    </location>
</feature>
<dbReference type="SUPFAM" id="SSF55073">
    <property type="entry name" value="Nucleotide cyclase"/>
    <property type="match status" value="1"/>
</dbReference>
<evidence type="ECO:0000313" key="6">
    <source>
        <dbReference type="EMBL" id="PSW13068.1"/>
    </source>
</evidence>
<name>A0A2T3NEP8_9GAMM</name>
<dbReference type="PANTHER" id="PTHR44757:SF4">
    <property type="entry name" value="DIGUANYLATE CYCLASE DGCE-RELATED"/>
    <property type="match status" value="1"/>
</dbReference>
<dbReference type="PROSITE" id="PS50112">
    <property type="entry name" value="PAS"/>
    <property type="match status" value="1"/>
</dbReference>
<dbReference type="InterPro" id="IPR000160">
    <property type="entry name" value="GGDEF_dom"/>
</dbReference>
<reference evidence="6 7" key="1">
    <citation type="submission" date="2018-01" db="EMBL/GenBank/DDBJ databases">
        <title>Whole genome sequencing of Histamine producing bacteria.</title>
        <authorList>
            <person name="Butler K."/>
        </authorList>
    </citation>
    <scope>NUCLEOTIDE SEQUENCE [LARGE SCALE GENOMIC DNA]</scope>
    <source>
        <strain evidence="6 7">DSM 100436</strain>
    </source>
</reference>
<dbReference type="InterPro" id="IPR029787">
    <property type="entry name" value="Nucleotide_cyclase"/>
</dbReference>
<gene>
    <name evidence="6" type="ORF">C9I98_22485</name>
</gene>
<dbReference type="NCBIfam" id="TIGR00229">
    <property type="entry name" value="sensory_box"/>
    <property type="match status" value="1"/>
</dbReference>
<dbReference type="SUPFAM" id="SSF55785">
    <property type="entry name" value="PYP-like sensor domain (PAS domain)"/>
    <property type="match status" value="2"/>
</dbReference>
<dbReference type="Proteomes" id="UP000241771">
    <property type="component" value="Unassembled WGS sequence"/>
</dbReference>
<comment type="cofactor">
    <cofactor evidence="1">
        <name>Mg(2+)</name>
        <dbReference type="ChEBI" id="CHEBI:18420"/>
    </cofactor>
</comment>
<evidence type="ECO:0000259" key="4">
    <source>
        <dbReference type="PROSITE" id="PS50883"/>
    </source>
</evidence>
<dbReference type="Pfam" id="PF00563">
    <property type="entry name" value="EAL"/>
    <property type="match status" value="1"/>
</dbReference>
<dbReference type="Pfam" id="PF13426">
    <property type="entry name" value="PAS_9"/>
    <property type="match status" value="1"/>
</dbReference>
<feature type="domain" description="PAS" evidence="3">
    <location>
        <begin position="491"/>
        <end position="546"/>
    </location>
</feature>
<dbReference type="Pfam" id="PF00990">
    <property type="entry name" value="GGDEF"/>
    <property type="match status" value="1"/>
</dbReference>
<dbReference type="EMBL" id="PYMA01000020">
    <property type="protein sequence ID" value="PSW13068.1"/>
    <property type="molecule type" value="Genomic_DNA"/>
</dbReference>
<feature type="domain" description="GGDEF" evidence="5">
    <location>
        <begin position="645"/>
        <end position="778"/>
    </location>
</feature>
<evidence type="ECO:0000259" key="3">
    <source>
        <dbReference type="PROSITE" id="PS50112"/>
    </source>
</evidence>
<evidence type="ECO:0000313" key="7">
    <source>
        <dbReference type="Proteomes" id="UP000241771"/>
    </source>
</evidence>
<evidence type="ECO:0000259" key="5">
    <source>
        <dbReference type="PROSITE" id="PS50887"/>
    </source>
</evidence>
<protein>
    <submittedName>
        <fullName evidence="6">GGDEF domain-containing protein</fullName>
    </submittedName>
</protein>
<comment type="caution">
    <text evidence="6">The sequence shown here is derived from an EMBL/GenBank/DDBJ whole genome shotgun (WGS) entry which is preliminary data.</text>
</comment>
<feature type="chain" id="PRO_5015586624" evidence="2">
    <location>
        <begin position="18"/>
        <end position="1047"/>
    </location>
</feature>